<dbReference type="GO" id="GO:0006412">
    <property type="term" value="P:translation"/>
    <property type="evidence" value="ECO:0007669"/>
    <property type="project" value="UniProtKB-KW"/>
</dbReference>
<evidence type="ECO:0000256" key="5">
    <source>
        <dbReference type="ARBA" id="ARBA00037114"/>
    </source>
</evidence>
<dbReference type="PIRSF" id="PIRSF004749">
    <property type="entry name" value="Pep_def"/>
    <property type="match status" value="1"/>
</dbReference>
<keyword evidence="9" id="KW-1185">Reference proteome</keyword>
<keyword evidence="3 7" id="KW-0378">Hydrolase</keyword>
<dbReference type="Gene3D" id="3.90.45.10">
    <property type="entry name" value="Peptide deformylase"/>
    <property type="match status" value="1"/>
</dbReference>
<protein>
    <recommendedName>
        <fullName evidence="7">Peptide deformylase</fullName>
        <ecNumber evidence="7">3.5.1.88</ecNumber>
    </recommendedName>
</protein>
<keyword evidence="4 7" id="KW-0648">Protein biosynthesis</keyword>
<dbReference type="FunFam" id="3.90.45.10:FF:000003">
    <property type="entry name" value="Peptide deformylase"/>
    <property type="match status" value="1"/>
</dbReference>
<dbReference type="InterPro" id="IPR023635">
    <property type="entry name" value="Peptide_deformylase"/>
</dbReference>
<evidence type="ECO:0000313" key="8">
    <source>
        <dbReference type="EMBL" id="KAL1139673.1"/>
    </source>
</evidence>
<dbReference type="InterPro" id="IPR036821">
    <property type="entry name" value="Peptide_deformylase_sf"/>
</dbReference>
<dbReference type="GO" id="GO:0005739">
    <property type="term" value="C:mitochondrion"/>
    <property type="evidence" value="ECO:0007669"/>
    <property type="project" value="UniProtKB-ARBA"/>
</dbReference>
<dbReference type="GO" id="GO:0042586">
    <property type="term" value="F:peptide deformylase activity"/>
    <property type="evidence" value="ECO:0007669"/>
    <property type="project" value="UniProtKB-EC"/>
</dbReference>
<comment type="catalytic activity">
    <reaction evidence="6 7">
        <text>N-terminal N-formyl-L-methionyl-[peptide] + H2O = N-terminal L-methionyl-[peptide] + formate</text>
        <dbReference type="Rhea" id="RHEA:24420"/>
        <dbReference type="Rhea" id="RHEA-COMP:10639"/>
        <dbReference type="Rhea" id="RHEA-COMP:10640"/>
        <dbReference type="ChEBI" id="CHEBI:15377"/>
        <dbReference type="ChEBI" id="CHEBI:15740"/>
        <dbReference type="ChEBI" id="CHEBI:49298"/>
        <dbReference type="ChEBI" id="CHEBI:64731"/>
        <dbReference type="EC" id="3.5.1.88"/>
    </reaction>
</comment>
<dbReference type="EC" id="3.5.1.88" evidence="7"/>
<dbReference type="PANTHER" id="PTHR10458:SF2">
    <property type="entry name" value="PEPTIDE DEFORMYLASE, MITOCHONDRIAL"/>
    <property type="match status" value="1"/>
</dbReference>
<sequence length="214" mass="24753">MNLRAFRLLYQTWWRGKPVKPPYSHIVQVGDPVLRQPANLVDLEKINSDFMKQVYRRMRLLMNKTGACGLCAAQVGVPLRVFAIHVPSMKEFESPAIYRHRQMHPVPFQIWVNPEMKVLNYDKVIFDEGCESIKGFAADVPRYKTVMLTGLDEEGVPKQWEADGWSARIVQHEMDHLDGRLYVDIMQPKSLSCTCWNVVNSKEGRVYITYIPGK</sequence>
<dbReference type="CDD" id="cd00487">
    <property type="entry name" value="Pep_deformylase"/>
    <property type="match status" value="1"/>
</dbReference>
<proteinExistence type="inferred from homology"/>
<dbReference type="EMBL" id="JBFDAA010000002">
    <property type="protein sequence ID" value="KAL1139673.1"/>
    <property type="molecule type" value="Genomic_DNA"/>
</dbReference>
<dbReference type="Pfam" id="PF01327">
    <property type="entry name" value="Pep_deformylase"/>
    <property type="match status" value="1"/>
</dbReference>
<reference evidence="8 9" key="1">
    <citation type="submission" date="2024-07" db="EMBL/GenBank/DDBJ databases">
        <title>Chromosome-level genome assembly of the water stick insect Ranatra chinensis (Heteroptera: Nepidae).</title>
        <authorList>
            <person name="Liu X."/>
        </authorList>
    </citation>
    <scope>NUCLEOTIDE SEQUENCE [LARGE SCALE GENOMIC DNA]</scope>
    <source>
        <strain evidence="8">Cailab_2021Rc</strain>
        <tissue evidence="8">Muscle</tissue>
    </source>
</reference>
<dbReference type="PANTHER" id="PTHR10458">
    <property type="entry name" value="PEPTIDE DEFORMYLASE"/>
    <property type="match status" value="1"/>
</dbReference>
<organism evidence="8 9">
    <name type="scientific">Ranatra chinensis</name>
    <dbReference type="NCBI Taxonomy" id="642074"/>
    <lineage>
        <taxon>Eukaryota</taxon>
        <taxon>Metazoa</taxon>
        <taxon>Ecdysozoa</taxon>
        <taxon>Arthropoda</taxon>
        <taxon>Hexapoda</taxon>
        <taxon>Insecta</taxon>
        <taxon>Pterygota</taxon>
        <taxon>Neoptera</taxon>
        <taxon>Paraneoptera</taxon>
        <taxon>Hemiptera</taxon>
        <taxon>Heteroptera</taxon>
        <taxon>Panheteroptera</taxon>
        <taxon>Nepomorpha</taxon>
        <taxon>Nepidae</taxon>
        <taxon>Ranatrinae</taxon>
        <taxon>Ranatra</taxon>
    </lineage>
</organism>
<dbReference type="SUPFAM" id="SSF56420">
    <property type="entry name" value="Peptide deformylase"/>
    <property type="match status" value="1"/>
</dbReference>
<evidence type="ECO:0000313" key="9">
    <source>
        <dbReference type="Proteomes" id="UP001558652"/>
    </source>
</evidence>
<accession>A0ABD0ZFW9</accession>
<evidence type="ECO:0000256" key="6">
    <source>
        <dbReference type="ARBA" id="ARBA00048875"/>
    </source>
</evidence>
<name>A0ABD0ZFW9_9HEMI</name>
<dbReference type="GO" id="GO:0046872">
    <property type="term" value="F:metal ion binding"/>
    <property type="evidence" value="ECO:0007669"/>
    <property type="project" value="UniProtKB-KW"/>
</dbReference>
<evidence type="ECO:0000256" key="3">
    <source>
        <dbReference type="ARBA" id="ARBA00022801"/>
    </source>
</evidence>
<evidence type="ECO:0000256" key="7">
    <source>
        <dbReference type="RuleBase" id="RU362111"/>
    </source>
</evidence>
<dbReference type="Proteomes" id="UP001558652">
    <property type="component" value="Unassembled WGS sequence"/>
</dbReference>
<keyword evidence="2 7" id="KW-0479">Metal-binding</keyword>
<evidence type="ECO:0000256" key="2">
    <source>
        <dbReference type="ARBA" id="ARBA00022723"/>
    </source>
</evidence>
<comment type="similarity">
    <text evidence="1 7">Belongs to the polypeptide deformylase family.</text>
</comment>
<gene>
    <name evidence="8" type="ORF">AAG570_006651</name>
</gene>
<dbReference type="NCBIfam" id="NF001159">
    <property type="entry name" value="PRK00150.1-3"/>
    <property type="match status" value="1"/>
</dbReference>
<comment type="caution">
    <text evidence="8">The sequence shown here is derived from an EMBL/GenBank/DDBJ whole genome shotgun (WGS) entry which is preliminary data.</text>
</comment>
<comment type="function">
    <text evidence="5 7">Removes the formyl group from the N-terminal Met of newly synthesized proteins.</text>
</comment>
<evidence type="ECO:0000256" key="4">
    <source>
        <dbReference type="ARBA" id="ARBA00022917"/>
    </source>
</evidence>
<dbReference type="PRINTS" id="PR01576">
    <property type="entry name" value="PDEFORMYLASE"/>
</dbReference>
<dbReference type="AlphaFoldDB" id="A0ABD0ZFW9"/>
<evidence type="ECO:0000256" key="1">
    <source>
        <dbReference type="ARBA" id="ARBA00010759"/>
    </source>
</evidence>
<dbReference type="HAMAP" id="MF_00163">
    <property type="entry name" value="Pep_deformylase"/>
    <property type="match status" value="1"/>
</dbReference>